<dbReference type="AlphaFoldDB" id="A0A0C9VEF0"/>
<dbReference type="EMBL" id="KN837183">
    <property type="protein sequence ID" value="KIJ35930.1"/>
    <property type="molecule type" value="Genomic_DNA"/>
</dbReference>
<accession>A0A0C9VEF0</accession>
<sequence>MEITLPEAPNEPQILFYTDPIDCLKFLAQSPAFDGHQEYSPVKYFSDKELTNRVYGQINTGDAWHYYQSVISPQETVNPAIIASDATHVTNFSGDGKVHPVYISSGQIDADLRNQPI</sequence>
<dbReference type="OrthoDB" id="3232986at2759"/>
<organism evidence="1 2">
    <name type="scientific">Sphaerobolus stellatus (strain SS14)</name>
    <dbReference type="NCBI Taxonomy" id="990650"/>
    <lineage>
        <taxon>Eukaryota</taxon>
        <taxon>Fungi</taxon>
        <taxon>Dikarya</taxon>
        <taxon>Basidiomycota</taxon>
        <taxon>Agaricomycotina</taxon>
        <taxon>Agaricomycetes</taxon>
        <taxon>Phallomycetidae</taxon>
        <taxon>Geastrales</taxon>
        <taxon>Sphaerobolaceae</taxon>
        <taxon>Sphaerobolus</taxon>
    </lineage>
</organism>
<dbReference type="InterPro" id="IPR041078">
    <property type="entry name" value="Plavaka"/>
</dbReference>
<dbReference type="HOGENOM" id="CLU_137144_0_0_1"/>
<keyword evidence="2" id="KW-1185">Reference proteome</keyword>
<reference evidence="1 2" key="1">
    <citation type="submission" date="2014-06" db="EMBL/GenBank/DDBJ databases">
        <title>Evolutionary Origins and Diversification of the Mycorrhizal Mutualists.</title>
        <authorList>
            <consortium name="DOE Joint Genome Institute"/>
            <consortium name="Mycorrhizal Genomics Consortium"/>
            <person name="Kohler A."/>
            <person name="Kuo A."/>
            <person name="Nagy L.G."/>
            <person name="Floudas D."/>
            <person name="Copeland A."/>
            <person name="Barry K.W."/>
            <person name="Cichocki N."/>
            <person name="Veneault-Fourrey C."/>
            <person name="LaButti K."/>
            <person name="Lindquist E.A."/>
            <person name="Lipzen A."/>
            <person name="Lundell T."/>
            <person name="Morin E."/>
            <person name="Murat C."/>
            <person name="Riley R."/>
            <person name="Ohm R."/>
            <person name="Sun H."/>
            <person name="Tunlid A."/>
            <person name="Henrissat B."/>
            <person name="Grigoriev I.V."/>
            <person name="Hibbett D.S."/>
            <person name="Martin F."/>
        </authorList>
    </citation>
    <scope>NUCLEOTIDE SEQUENCE [LARGE SCALE GENOMIC DNA]</scope>
    <source>
        <strain evidence="1 2">SS14</strain>
    </source>
</reference>
<protein>
    <submittedName>
        <fullName evidence="1">Uncharacterized protein</fullName>
    </submittedName>
</protein>
<evidence type="ECO:0000313" key="2">
    <source>
        <dbReference type="Proteomes" id="UP000054279"/>
    </source>
</evidence>
<name>A0A0C9VEF0_SPHS4</name>
<evidence type="ECO:0000313" key="1">
    <source>
        <dbReference type="EMBL" id="KIJ35930.1"/>
    </source>
</evidence>
<proteinExistence type="predicted"/>
<dbReference type="Proteomes" id="UP000054279">
    <property type="component" value="Unassembled WGS sequence"/>
</dbReference>
<gene>
    <name evidence="1" type="ORF">M422DRAFT_179990</name>
</gene>
<dbReference type="Pfam" id="PF18759">
    <property type="entry name" value="Plavaka"/>
    <property type="match status" value="1"/>
</dbReference>